<evidence type="ECO:0000256" key="7">
    <source>
        <dbReference type="SAM" id="Phobius"/>
    </source>
</evidence>
<dbReference type="InterPro" id="IPR018076">
    <property type="entry name" value="T2SS_GspF_dom"/>
</dbReference>
<dbReference type="Proteomes" id="UP000825679">
    <property type="component" value="Chromosome"/>
</dbReference>
<evidence type="ECO:0000313" key="10">
    <source>
        <dbReference type="Proteomes" id="UP000825679"/>
    </source>
</evidence>
<dbReference type="PANTHER" id="PTHR30012">
    <property type="entry name" value="GENERAL SECRETION PATHWAY PROTEIN"/>
    <property type="match status" value="1"/>
</dbReference>
<evidence type="ECO:0000256" key="2">
    <source>
        <dbReference type="ARBA" id="ARBA00005745"/>
    </source>
</evidence>
<evidence type="ECO:0000256" key="1">
    <source>
        <dbReference type="ARBA" id="ARBA00004651"/>
    </source>
</evidence>
<evidence type="ECO:0000313" key="9">
    <source>
        <dbReference type="EMBL" id="QZA78406.1"/>
    </source>
</evidence>
<dbReference type="InterPro" id="IPR042094">
    <property type="entry name" value="T2SS_GspF_sf"/>
</dbReference>
<comment type="subcellular location">
    <subcellularLocation>
        <location evidence="1">Cell membrane</location>
        <topology evidence="1">Multi-pass membrane protein</topology>
    </subcellularLocation>
</comment>
<dbReference type="RefSeq" id="WP_221006938.1">
    <property type="nucleotide sequence ID" value="NZ_CP081150.1"/>
</dbReference>
<keyword evidence="4 7" id="KW-0812">Transmembrane</keyword>
<protein>
    <submittedName>
        <fullName evidence="9">Type II secretion system F family protein</fullName>
    </submittedName>
</protein>
<keyword evidence="10" id="KW-1185">Reference proteome</keyword>
<sequence>MKSKSTLPWQVRAELFSQLAALERAGLATGHALATINLPACYQPHLESMRKALTRGKTIAQAGAQAGIFNSLETALIAAACQAGSPAATYTRLAEQAALHARLSKQIRAKLALPALMLVLGLLINPLPALIMGTLSAGGYLLGIIMPLAAIAAMYLLGNIIFKSIETDTSSDITRVLLQTPVFGAWYLRSKQRDFVDSLALLLHAGVSMFEAIPIAQSTIHSAYLETQCKPLLRQLQRGQSLTEALSFVPWLADATLIAMVKTGETSGTLPEMLQRYAANLSADLEHTATQFAAWLPRIIYVLIAGWMAWGIIGSGAFMPQVPTDL</sequence>
<comment type="similarity">
    <text evidence="2">Belongs to the GSP F family.</text>
</comment>
<dbReference type="EMBL" id="CP081150">
    <property type="protein sequence ID" value="QZA78406.1"/>
    <property type="molecule type" value="Genomic_DNA"/>
</dbReference>
<keyword evidence="6 7" id="KW-0472">Membrane</keyword>
<evidence type="ECO:0000256" key="5">
    <source>
        <dbReference type="ARBA" id="ARBA00022989"/>
    </source>
</evidence>
<name>A0ABX8Z747_9NEIS</name>
<proteinExistence type="inferred from homology"/>
<accession>A0ABX8Z747</accession>
<dbReference type="Gene3D" id="1.20.81.30">
    <property type="entry name" value="Type II secretion system (T2SS), domain F"/>
    <property type="match status" value="2"/>
</dbReference>
<reference evidence="9 10" key="1">
    <citation type="submission" date="2021-08" db="EMBL/GenBank/DDBJ databases">
        <title>complete genome sequencing of Deefgea sp. D25.</title>
        <authorList>
            <person name="Bae J.-W."/>
            <person name="Gim D.-H."/>
        </authorList>
    </citation>
    <scope>NUCLEOTIDE SEQUENCE [LARGE SCALE GENOMIC DNA]</scope>
    <source>
        <strain evidence="9 10">D25</strain>
    </source>
</reference>
<gene>
    <name evidence="9" type="ORF">K4H28_03035</name>
</gene>
<feature type="domain" description="Type II secretion system protein GspF" evidence="8">
    <location>
        <begin position="17"/>
        <end position="127"/>
    </location>
</feature>
<evidence type="ECO:0000256" key="4">
    <source>
        <dbReference type="ARBA" id="ARBA00022692"/>
    </source>
</evidence>
<dbReference type="InterPro" id="IPR003004">
    <property type="entry name" value="GspF/PilC"/>
</dbReference>
<dbReference type="Pfam" id="PF00482">
    <property type="entry name" value="T2SSF"/>
    <property type="match status" value="2"/>
</dbReference>
<feature type="transmembrane region" description="Helical" evidence="7">
    <location>
        <begin position="111"/>
        <end position="131"/>
    </location>
</feature>
<feature type="transmembrane region" description="Helical" evidence="7">
    <location>
        <begin position="299"/>
        <end position="319"/>
    </location>
</feature>
<dbReference type="PANTHER" id="PTHR30012:SF0">
    <property type="entry name" value="TYPE II SECRETION SYSTEM PROTEIN F-RELATED"/>
    <property type="match status" value="1"/>
</dbReference>
<keyword evidence="3" id="KW-1003">Cell membrane</keyword>
<evidence type="ECO:0000259" key="8">
    <source>
        <dbReference type="Pfam" id="PF00482"/>
    </source>
</evidence>
<organism evidence="9 10">
    <name type="scientific">Deefgea tanakiae</name>
    <dbReference type="NCBI Taxonomy" id="2865840"/>
    <lineage>
        <taxon>Bacteria</taxon>
        <taxon>Pseudomonadati</taxon>
        <taxon>Pseudomonadota</taxon>
        <taxon>Betaproteobacteria</taxon>
        <taxon>Neisseriales</taxon>
        <taxon>Chitinibacteraceae</taxon>
        <taxon>Deefgea</taxon>
    </lineage>
</organism>
<keyword evidence="5 7" id="KW-1133">Transmembrane helix</keyword>
<evidence type="ECO:0000256" key="6">
    <source>
        <dbReference type="ARBA" id="ARBA00023136"/>
    </source>
</evidence>
<evidence type="ECO:0000256" key="3">
    <source>
        <dbReference type="ARBA" id="ARBA00022475"/>
    </source>
</evidence>
<feature type="domain" description="Type II secretion system protein GspF" evidence="8">
    <location>
        <begin position="195"/>
        <end position="313"/>
    </location>
</feature>
<feature type="transmembrane region" description="Helical" evidence="7">
    <location>
        <begin position="137"/>
        <end position="157"/>
    </location>
</feature>